<evidence type="ECO:0000313" key="3">
    <source>
        <dbReference type="Proteomes" id="UP000028007"/>
    </source>
</evidence>
<sequence length="131" mass="14835">MTWTWPQFLLWLGIAYFTYYAVVILYDLFLNKPKGADDDDVELVHNENIIAKDAESIEDLPNTYKGQPSTQTPVAKPAVLINSPELLEEDQDQLDVVEPFNETSSTGGILVKDLFRMHKQDAAQLANSIMF</sequence>
<evidence type="ECO:0000313" key="2">
    <source>
        <dbReference type="EMBL" id="KEQ30443.1"/>
    </source>
</evidence>
<dbReference type="RefSeq" id="WP_037439763.1">
    <property type="nucleotide sequence ID" value="NZ_JNFF01000037.1"/>
</dbReference>
<dbReference type="Proteomes" id="UP000028007">
    <property type="component" value="Unassembled WGS sequence"/>
</dbReference>
<feature type="transmembrane region" description="Helical" evidence="1">
    <location>
        <begin position="6"/>
        <end position="26"/>
    </location>
</feature>
<proteinExistence type="predicted"/>
<evidence type="ECO:0000256" key="1">
    <source>
        <dbReference type="SAM" id="Phobius"/>
    </source>
</evidence>
<comment type="caution">
    <text evidence="2">The sequence shown here is derived from an EMBL/GenBank/DDBJ whole genome shotgun (WGS) entry which is preliminary data.</text>
</comment>
<name>A0A081PIC0_9SPHI</name>
<reference evidence="2 3" key="1">
    <citation type="journal article" date="1992" name="Int. J. Syst. Bacteriol.">
        <title>Sphingobacterium antarcticus sp. nov. a Psychrotrophic Bacterium from the Soils of Schirmacher Oasis, Antarctica.</title>
        <authorList>
            <person name="Shivaji S."/>
            <person name="Ray M.K."/>
            <person name="Rao N.S."/>
            <person name="Saiserr L."/>
            <person name="Jagannadham M.V."/>
            <person name="Kumar G.S."/>
            <person name="Reddy G."/>
            <person name="Bhargava P.M."/>
        </authorList>
    </citation>
    <scope>NUCLEOTIDE SEQUENCE [LARGE SCALE GENOMIC DNA]</scope>
    <source>
        <strain evidence="2 3">4BY</strain>
    </source>
</reference>
<accession>A0A081PIC0</accession>
<keyword evidence="3" id="KW-1185">Reference proteome</keyword>
<keyword evidence="1" id="KW-0812">Transmembrane</keyword>
<dbReference type="EMBL" id="JNFF01000037">
    <property type="protein sequence ID" value="KEQ30443.1"/>
    <property type="molecule type" value="Genomic_DNA"/>
</dbReference>
<keyword evidence="1" id="KW-1133">Transmembrane helix</keyword>
<dbReference type="AlphaFoldDB" id="A0A081PIC0"/>
<keyword evidence="1" id="KW-0472">Membrane</keyword>
<protein>
    <submittedName>
        <fullName evidence="2">Uncharacterized protein</fullName>
    </submittedName>
</protein>
<gene>
    <name evidence="2" type="ORF">N180_20945</name>
</gene>
<organism evidence="2 3">
    <name type="scientific">Pedobacter antarcticus 4BY</name>
    <dbReference type="NCBI Taxonomy" id="1358423"/>
    <lineage>
        <taxon>Bacteria</taxon>
        <taxon>Pseudomonadati</taxon>
        <taxon>Bacteroidota</taxon>
        <taxon>Sphingobacteriia</taxon>
        <taxon>Sphingobacteriales</taxon>
        <taxon>Sphingobacteriaceae</taxon>
        <taxon>Pedobacter</taxon>
    </lineage>
</organism>